<dbReference type="Gene3D" id="3.10.105.10">
    <property type="entry name" value="Dipeptide-binding Protein, Domain 3"/>
    <property type="match status" value="1"/>
</dbReference>
<dbReference type="PROSITE" id="PS51257">
    <property type="entry name" value="PROKAR_LIPOPROTEIN"/>
    <property type="match status" value="1"/>
</dbReference>
<dbReference type="PIRSF" id="PIRSF002741">
    <property type="entry name" value="MppA"/>
    <property type="match status" value="1"/>
</dbReference>
<reference evidence="8" key="1">
    <citation type="journal article" date="2019" name="Int. J. Syst. Evol. Microbiol.">
        <title>The Global Catalogue of Microorganisms (GCM) 10K type strain sequencing project: providing services to taxonomists for standard genome sequencing and annotation.</title>
        <authorList>
            <consortium name="The Broad Institute Genomics Platform"/>
            <consortium name="The Broad Institute Genome Sequencing Center for Infectious Disease"/>
            <person name="Wu L."/>
            <person name="Ma J."/>
        </authorList>
    </citation>
    <scope>NUCLEOTIDE SEQUENCE [LARGE SCALE GENOMIC DNA]</scope>
    <source>
        <strain evidence="8">JCM 18127</strain>
    </source>
</reference>
<name>A0ABP8WDL2_9ACTN</name>
<organism evidence="7 8">
    <name type="scientific">Nocardioides nanhaiensis</name>
    <dbReference type="NCBI Taxonomy" id="1476871"/>
    <lineage>
        <taxon>Bacteria</taxon>
        <taxon>Bacillati</taxon>
        <taxon>Actinomycetota</taxon>
        <taxon>Actinomycetes</taxon>
        <taxon>Propionibacteriales</taxon>
        <taxon>Nocardioidaceae</taxon>
        <taxon>Nocardioides</taxon>
    </lineage>
</organism>
<protein>
    <submittedName>
        <fullName evidence="7">ABC transporter substrate-binding protein</fullName>
    </submittedName>
</protein>
<dbReference type="PANTHER" id="PTHR30290:SF10">
    <property type="entry name" value="PERIPLASMIC OLIGOPEPTIDE-BINDING PROTEIN-RELATED"/>
    <property type="match status" value="1"/>
</dbReference>
<dbReference type="InterPro" id="IPR030678">
    <property type="entry name" value="Peptide/Ni-bd"/>
</dbReference>
<dbReference type="InterPro" id="IPR039424">
    <property type="entry name" value="SBP_5"/>
</dbReference>
<evidence type="ECO:0000313" key="7">
    <source>
        <dbReference type="EMBL" id="GAA4686811.1"/>
    </source>
</evidence>
<evidence type="ECO:0000313" key="8">
    <source>
        <dbReference type="Proteomes" id="UP001500621"/>
    </source>
</evidence>
<evidence type="ECO:0000256" key="3">
    <source>
        <dbReference type="ARBA" id="ARBA00022448"/>
    </source>
</evidence>
<feature type="domain" description="Solute-binding protein family 5" evidence="6">
    <location>
        <begin position="94"/>
        <end position="456"/>
    </location>
</feature>
<dbReference type="Pfam" id="PF00496">
    <property type="entry name" value="SBP_bac_5"/>
    <property type="match status" value="1"/>
</dbReference>
<dbReference type="Proteomes" id="UP001500621">
    <property type="component" value="Unassembled WGS sequence"/>
</dbReference>
<evidence type="ECO:0000256" key="1">
    <source>
        <dbReference type="ARBA" id="ARBA00004196"/>
    </source>
</evidence>
<keyword evidence="3" id="KW-0813">Transport</keyword>
<dbReference type="RefSeq" id="WP_345266416.1">
    <property type="nucleotide sequence ID" value="NZ_BAABIM010000002.1"/>
</dbReference>
<dbReference type="CDD" id="cd08512">
    <property type="entry name" value="PBP2_NikA_DppA_OppA_like_7"/>
    <property type="match status" value="1"/>
</dbReference>
<dbReference type="Gene3D" id="3.90.76.10">
    <property type="entry name" value="Dipeptide-binding Protein, Domain 1"/>
    <property type="match status" value="1"/>
</dbReference>
<keyword evidence="4 5" id="KW-0732">Signal</keyword>
<sequence>MGRGLRGHVGRIAIAVAMVSATAACGASNPTDADGGGGDDDTLIIAALNVPGGFDGDVITPGTQHTVTQMYEPLTNYGVKDAEGGAREVDPENIEPGLAESWEVAEDELSVTFTLREGVESNWGNELTAEDVKWSWDKSLDQERTGAFIASVSNVESVEVVDTYEVRFNLTDPSPILLTALTLYTPSIYDSTEMKKHATDEDPWALEWLETNSAGFGPYYVESVSAGSEAVFQANPNYFGDEPYFKTVVYRSVPDASTRVQLLQAGSVDWIEELTFQQLNELEESDGVKVQSVAGNFQARALMNPNYEPFDDKRVRQAINLATPHEQILENVFAGRAQQSLGPLPSTIPCVNPDLWSYETDVDRARELLTEAGYPDGVDITLEYSGLNWWEEPLGVQLQAGLAEAGIRVELQRIPDADMQARAAITERDLPFFTFYEQSIVLDPGYSMLLTSTPDGSADRNAYDNPEVTRLIQEANVITDQEQRCDLINQAQQIHLEDASWLYSAEIGGHEAMAEDIEGWVWHPDNHERWADLSR</sequence>
<evidence type="ECO:0000256" key="5">
    <source>
        <dbReference type="SAM" id="SignalP"/>
    </source>
</evidence>
<dbReference type="InterPro" id="IPR000914">
    <property type="entry name" value="SBP_5_dom"/>
</dbReference>
<feature type="signal peptide" evidence="5">
    <location>
        <begin position="1"/>
        <end position="23"/>
    </location>
</feature>
<keyword evidence="8" id="KW-1185">Reference proteome</keyword>
<evidence type="ECO:0000256" key="4">
    <source>
        <dbReference type="ARBA" id="ARBA00022729"/>
    </source>
</evidence>
<dbReference type="Gene3D" id="3.40.190.10">
    <property type="entry name" value="Periplasmic binding protein-like II"/>
    <property type="match status" value="1"/>
</dbReference>
<dbReference type="EMBL" id="BAABIM010000002">
    <property type="protein sequence ID" value="GAA4686811.1"/>
    <property type="molecule type" value="Genomic_DNA"/>
</dbReference>
<comment type="subcellular location">
    <subcellularLocation>
        <location evidence="1">Cell envelope</location>
    </subcellularLocation>
</comment>
<dbReference type="SUPFAM" id="SSF53850">
    <property type="entry name" value="Periplasmic binding protein-like II"/>
    <property type="match status" value="1"/>
</dbReference>
<comment type="similarity">
    <text evidence="2">Belongs to the bacterial solute-binding protein 5 family.</text>
</comment>
<evidence type="ECO:0000259" key="6">
    <source>
        <dbReference type="Pfam" id="PF00496"/>
    </source>
</evidence>
<dbReference type="PANTHER" id="PTHR30290">
    <property type="entry name" value="PERIPLASMIC BINDING COMPONENT OF ABC TRANSPORTER"/>
    <property type="match status" value="1"/>
</dbReference>
<accession>A0ABP8WDL2</accession>
<feature type="chain" id="PRO_5046061538" evidence="5">
    <location>
        <begin position="24"/>
        <end position="535"/>
    </location>
</feature>
<comment type="caution">
    <text evidence="7">The sequence shown here is derived from an EMBL/GenBank/DDBJ whole genome shotgun (WGS) entry which is preliminary data.</text>
</comment>
<proteinExistence type="inferred from homology"/>
<evidence type="ECO:0000256" key="2">
    <source>
        <dbReference type="ARBA" id="ARBA00005695"/>
    </source>
</evidence>
<gene>
    <name evidence="7" type="ORF">GCM10023226_25760</name>
</gene>